<evidence type="ECO:0000313" key="3">
    <source>
        <dbReference type="Proteomes" id="UP000029995"/>
    </source>
</evidence>
<evidence type="ECO:0000313" key="2">
    <source>
        <dbReference type="EMBL" id="KGM33285.1"/>
    </source>
</evidence>
<dbReference type="InterPro" id="IPR036113">
    <property type="entry name" value="Asp/Glu-ADT_sf_sub_c"/>
</dbReference>
<dbReference type="GO" id="GO:0006450">
    <property type="term" value="P:regulation of translational fidelity"/>
    <property type="evidence" value="ECO:0007669"/>
    <property type="project" value="InterPro"/>
</dbReference>
<dbReference type="RefSeq" id="WP_034839555.1">
    <property type="nucleotide sequence ID" value="NZ_JANX01000201.1"/>
</dbReference>
<dbReference type="PANTHER" id="PTHR15004:SF0">
    <property type="entry name" value="GLUTAMYL-TRNA(GLN) AMIDOTRANSFERASE SUBUNIT C, MITOCHONDRIAL"/>
    <property type="match status" value="1"/>
</dbReference>
<dbReference type="Proteomes" id="UP000029995">
    <property type="component" value="Unassembled WGS sequence"/>
</dbReference>
<dbReference type="InterPro" id="IPR003837">
    <property type="entry name" value="GatC"/>
</dbReference>
<reference evidence="2 3" key="1">
    <citation type="submission" date="2014-01" db="EMBL/GenBank/DDBJ databases">
        <title>Genome sequence determination for a cystic fibrosis isolate, Inquilinus limosus.</title>
        <authorList>
            <person name="Pino M."/>
            <person name="Di Conza J."/>
            <person name="Gutkind G."/>
        </authorList>
    </citation>
    <scope>NUCLEOTIDE SEQUENCE [LARGE SCALE GENOMIC DNA]</scope>
    <source>
        <strain evidence="2 3">MP06</strain>
    </source>
</reference>
<keyword evidence="1" id="KW-0436">Ligase</keyword>
<dbReference type="GO" id="GO:0006412">
    <property type="term" value="P:translation"/>
    <property type="evidence" value="ECO:0007669"/>
    <property type="project" value="UniProtKB-UniRule"/>
</dbReference>
<comment type="similarity">
    <text evidence="1">Belongs to the GatC family.</text>
</comment>
<dbReference type="GO" id="GO:0005524">
    <property type="term" value="F:ATP binding"/>
    <property type="evidence" value="ECO:0007669"/>
    <property type="project" value="UniProtKB-KW"/>
</dbReference>
<accession>A0A0A0D5F3</accession>
<proteinExistence type="inferred from homology"/>
<evidence type="ECO:0000256" key="1">
    <source>
        <dbReference type="HAMAP-Rule" id="MF_00122"/>
    </source>
</evidence>
<comment type="caution">
    <text evidence="2">The sequence shown here is derived from an EMBL/GenBank/DDBJ whole genome shotgun (WGS) entry which is preliminary data.</text>
</comment>
<dbReference type="HAMAP" id="MF_00122">
    <property type="entry name" value="GatC"/>
    <property type="match status" value="1"/>
</dbReference>
<dbReference type="Gene3D" id="1.10.20.60">
    <property type="entry name" value="Glu-tRNAGln amidotransferase C subunit, N-terminal domain"/>
    <property type="match status" value="1"/>
</dbReference>
<name>A0A0A0D5F3_9PROT</name>
<keyword evidence="1" id="KW-0648">Protein biosynthesis</keyword>
<keyword evidence="1" id="KW-0547">Nucleotide-binding</keyword>
<dbReference type="GO" id="GO:0070681">
    <property type="term" value="P:glutaminyl-tRNAGln biosynthesis via transamidation"/>
    <property type="evidence" value="ECO:0007669"/>
    <property type="project" value="TreeGrafter"/>
</dbReference>
<sequence>MSLDRATVAKIAHLARIRLDEAELDSMTGELSGILDFVEQLAEVNTDGVEPMTSVAQQGLRRRPDEVTDGGYPEKVLANAPSAKAGFFTVPKVVE</sequence>
<dbReference type="EMBL" id="JANX01000201">
    <property type="protein sequence ID" value="KGM33285.1"/>
    <property type="molecule type" value="Genomic_DNA"/>
</dbReference>
<protein>
    <recommendedName>
        <fullName evidence="1">Aspartyl/glutamyl-tRNA(Asn/Gln) amidotransferase subunit C</fullName>
        <shortName evidence="1">Asp/Glu-ADT subunit C</shortName>
        <ecNumber evidence="1">6.3.5.-</ecNumber>
    </recommendedName>
</protein>
<dbReference type="NCBIfam" id="TIGR00135">
    <property type="entry name" value="gatC"/>
    <property type="match status" value="1"/>
</dbReference>
<dbReference type="AlphaFoldDB" id="A0A0A0D5F3"/>
<dbReference type="SUPFAM" id="SSF141000">
    <property type="entry name" value="Glu-tRNAGln amidotransferase C subunit"/>
    <property type="match status" value="1"/>
</dbReference>
<gene>
    <name evidence="1" type="primary">gatC</name>
    <name evidence="2" type="ORF">P409_16630</name>
</gene>
<dbReference type="EC" id="6.3.5.-" evidence="1"/>
<comment type="catalytic activity">
    <reaction evidence="1">
        <text>L-glutamyl-tRNA(Gln) + L-glutamine + ATP + H2O = L-glutaminyl-tRNA(Gln) + L-glutamate + ADP + phosphate + H(+)</text>
        <dbReference type="Rhea" id="RHEA:17521"/>
        <dbReference type="Rhea" id="RHEA-COMP:9681"/>
        <dbReference type="Rhea" id="RHEA-COMP:9684"/>
        <dbReference type="ChEBI" id="CHEBI:15377"/>
        <dbReference type="ChEBI" id="CHEBI:15378"/>
        <dbReference type="ChEBI" id="CHEBI:29985"/>
        <dbReference type="ChEBI" id="CHEBI:30616"/>
        <dbReference type="ChEBI" id="CHEBI:43474"/>
        <dbReference type="ChEBI" id="CHEBI:58359"/>
        <dbReference type="ChEBI" id="CHEBI:78520"/>
        <dbReference type="ChEBI" id="CHEBI:78521"/>
        <dbReference type="ChEBI" id="CHEBI:456216"/>
    </reaction>
</comment>
<dbReference type="PANTHER" id="PTHR15004">
    <property type="entry name" value="GLUTAMYL-TRNA(GLN) AMIDOTRANSFERASE SUBUNIT C, MITOCHONDRIAL"/>
    <property type="match status" value="1"/>
</dbReference>
<dbReference type="OrthoDB" id="9794326at2"/>
<keyword evidence="1" id="KW-0067">ATP-binding</keyword>
<dbReference type="Pfam" id="PF02686">
    <property type="entry name" value="GatC"/>
    <property type="match status" value="1"/>
</dbReference>
<comment type="function">
    <text evidence="1">Allows the formation of correctly charged Asn-tRNA(Asn) or Gln-tRNA(Gln) through the transamidation of misacylated Asp-tRNA(Asn) or Glu-tRNA(Gln) in organisms which lack either or both of asparaginyl-tRNA or glutaminyl-tRNA synthetases. The reaction takes place in the presence of glutamine and ATP through an activated phospho-Asp-tRNA(Asn) or phospho-Glu-tRNA(Gln).</text>
</comment>
<comment type="catalytic activity">
    <reaction evidence="1">
        <text>L-aspartyl-tRNA(Asn) + L-glutamine + ATP + H2O = L-asparaginyl-tRNA(Asn) + L-glutamate + ADP + phosphate + 2 H(+)</text>
        <dbReference type="Rhea" id="RHEA:14513"/>
        <dbReference type="Rhea" id="RHEA-COMP:9674"/>
        <dbReference type="Rhea" id="RHEA-COMP:9677"/>
        <dbReference type="ChEBI" id="CHEBI:15377"/>
        <dbReference type="ChEBI" id="CHEBI:15378"/>
        <dbReference type="ChEBI" id="CHEBI:29985"/>
        <dbReference type="ChEBI" id="CHEBI:30616"/>
        <dbReference type="ChEBI" id="CHEBI:43474"/>
        <dbReference type="ChEBI" id="CHEBI:58359"/>
        <dbReference type="ChEBI" id="CHEBI:78515"/>
        <dbReference type="ChEBI" id="CHEBI:78516"/>
        <dbReference type="ChEBI" id="CHEBI:456216"/>
    </reaction>
</comment>
<dbReference type="GO" id="GO:0050567">
    <property type="term" value="F:glutaminyl-tRNA synthase (glutamine-hydrolyzing) activity"/>
    <property type="evidence" value="ECO:0007669"/>
    <property type="project" value="UniProtKB-UniRule"/>
</dbReference>
<comment type="subunit">
    <text evidence="1">Heterotrimer of A, B and C subunits.</text>
</comment>
<organism evidence="2 3">
    <name type="scientific">Inquilinus limosus MP06</name>
    <dbReference type="NCBI Taxonomy" id="1398085"/>
    <lineage>
        <taxon>Bacteria</taxon>
        <taxon>Pseudomonadati</taxon>
        <taxon>Pseudomonadota</taxon>
        <taxon>Alphaproteobacteria</taxon>
        <taxon>Rhodospirillales</taxon>
        <taxon>Rhodospirillaceae</taxon>
        <taxon>Inquilinus</taxon>
    </lineage>
</organism>
<dbReference type="GO" id="GO:0050566">
    <property type="term" value="F:asparaginyl-tRNA synthase (glutamine-hydrolyzing) activity"/>
    <property type="evidence" value="ECO:0007669"/>
    <property type="project" value="RHEA"/>
</dbReference>